<evidence type="ECO:0000313" key="1">
    <source>
        <dbReference type="EMBL" id="MBP2050178.1"/>
    </source>
</evidence>
<protein>
    <submittedName>
        <fullName evidence="1">Uncharacterized protein</fullName>
    </submittedName>
</protein>
<accession>A0ABS4LRZ3</accession>
<proteinExistence type="predicted"/>
<organism evidence="1 2">
    <name type="scientific">Streptomyces griseochromogenes</name>
    <dbReference type="NCBI Taxonomy" id="68214"/>
    <lineage>
        <taxon>Bacteria</taxon>
        <taxon>Bacillati</taxon>
        <taxon>Actinomycetota</taxon>
        <taxon>Actinomycetes</taxon>
        <taxon>Kitasatosporales</taxon>
        <taxon>Streptomycetaceae</taxon>
        <taxon>Streptomyces</taxon>
    </lineage>
</organism>
<keyword evidence="2" id="KW-1185">Reference proteome</keyword>
<reference evidence="1 2" key="1">
    <citation type="submission" date="2021-03" db="EMBL/GenBank/DDBJ databases">
        <title>Genomic Encyclopedia of Type Strains, Phase IV (KMG-IV): sequencing the most valuable type-strain genomes for metagenomic binning, comparative biology and taxonomic classification.</title>
        <authorList>
            <person name="Goeker M."/>
        </authorList>
    </citation>
    <scope>NUCLEOTIDE SEQUENCE [LARGE SCALE GENOMIC DNA]</scope>
    <source>
        <strain evidence="1 2">DSM 40499</strain>
    </source>
</reference>
<dbReference type="Proteomes" id="UP001519309">
    <property type="component" value="Unassembled WGS sequence"/>
</dbReference>
<comment type="caution">
    <text evidence="1">The sequence shown here is derived from an EMBL/GenBank/DDBJ whole genome shotgun (WGS) entry which is preliminary data.</text>
</comment>
<name>A0ABS4LRZ3_9ACTN</name>
<sequence length="47" mass="5217">MPADPLDTGCHHRGRHLWLTGDKDTPHVRTADGAEAWPRAKRGVACR</sequence>
<dbReference type="EMBL" id="JAGGLP010000005">
    <property type="protein sequence ID" value="MBP2050178.1"/>
    <property type="molecule type" value="Genomic_DNA"/>
</dbReference>
<gene>
    <name evidence="1" type="ORF">J2Z21_003114</name>
</gene>
<dbReference type="RefSeq" id="WP_308281817.1">
    <property type="nucleotide sequence ID" value="NZ_CP016279.1"/>
</dbReference>
<evidence type="ECO:0000313" key="2">
    <source>
        <dbReference type="Proteomes" id="UP001519309"/>
    </source>
</evidence>